<protein>
    <submittedName>
        <fullName evidence="2">ABC transporter substrate-binding protein</fullName>
    </submittedName>
</protein>
<dbReference type="PANTHER" id="PTHR43649:SF12">
    <property type="entry name" value="DIACETYLCHITOBIOSE BINDING PROTEIN DASA"/>
    <property type="match status" value="1"/>
</dbReference>
<reference evidence="2" key="1">
    <citation type="submission" date="2021-01" db="EMBL/GenBank/DDBJ databases">
        <title>Whole genome shotgun sequence of Actinoplanes tereljensis NBRC 105297.</title>
        <authorList>
            <person name="Komaki H."/>
            <person name="Tamura T."/>
        </authorList>
    </citation>
    <scope>NUCLEOTIDE SEQUENCE</scope>
    <source>
        <strain evidence="2">NBRC 105297</strain>
    </source>
</reference>
<accession>A0A919NRQ7</accession>
<sequence>MKIPSPLLGIVAVSVLLAAGCSGSKENAPEAKMDGDKVIISALAPADPDTKLDTNAVTTLLSDKFKIKFQFQTTTYDAGPAKEKRQISISSGDYPDMFLLIPWVDAFTKTDVQKLGQQGVAVPLEDLIKENAPNLQKALDSNAMLKAMSTAPDGHIYALPQWSDCYHCTYPDKLWLNSTWLKKLNLQVPKTTEELRTVLKAFKTQDPNGNGKADEIPMTTDTGDSTLIGYLMSAFAYAPYGANNGVPSLLALNGDSVVTPVDKPEWREGLKYINSLYKDGLIDQGSFTQNAEALQAIGNNPKAVQLGSVPVLWPGIFVQLGSKDGRDKQYDAVPPLTGPSGKSYTGYNNPTSIGYTFMLTNKSSKEARIAAIKMLDYIYTDEGQIIVNGGPEGVGWEKPGAGDVALDTKVQPTWKPRLSADVPKNTSWNSLGQYNMTLALRNAQAVPEDIYAETGLERRLFQATQQYEPHVDKAQVFPEAAVWADPATVSEMATLKTNLDSYVSQGELAFITGTKNIDTDWDTWVKGLDGIGMKRYLELNQQAYDKYKSSK</sequence>
<gene>
    <name evidence="2" type="ORF">Ate02nite_57550</name>
</gene>
<name>A0A919NRQ7_9ACTN</name>
<dbReference type="Proteomes" id="UP000623608">
    <property type="component" value="Unassembled WGS sequence"/>
</dbReference>
<dbReference type="EMBL" id="BOMY01000038">
    <property type="protein sequence ID" value="GIF23025.1"/>
    <property type="molecule type" value="Genomic_DNA"/>
</dbReference>
<dbReference type="InterPro" id="IPR050490">
    <property type="entry name" value="Bact_solute-bd_prot1"/>
</dbReference>
<dbReference type="SUPFAM" id="SSF53850">
    <property type="entry name" value="Periplasmic binding protein-like II"/>
    <property type="match status" value="1"/>
</dbReference>
<dbReference type="AlphaFoldDB" id="A0A919NRQ7"/>
<dbReference type="RefSeq" id="WP_203810943.1">
    <property type="nucleotide sequence ID" value="NZ_BOMY01000038.1"/>
</dbReference>
<keyword evidence="3" id="KW-1185">Reference proteome</keyword>
<feature type="signal peptide" evidence="1">
    <location>
        <begin position="1"/>
        <end position="18"/>
    </location>
</feature>
<evidence type="ECO:0000256" key="1">
    <source>
        <dbReference type="SAM" id="SignalP"/>
    </source>
</evidence>
<feature type="chain" id="PRO_5039532741" evidence="1">
    <location>
        <begin position="19"/>
        <end position="551"/>
    </location>
</feature>
<dbReference type="PROSITE" id="PS51257">
    <property type="entry name" value="PROKAR_LIPOPROTEIN"/>
    <property type="match status" value="1"/>
</dbReference>
<keyword evidence="1" id="KW-0732">Signal</keyword>
<dbReference type="PANTHER" id="PTHR43649">
    <property type="entry name" value="ARABINOSE-BINDING PROTEIN-RELATED"/>
    <property type="match status" value="1"/>
</dbReference>
<organism evidence="2 3">
    <name type="scientific">Paractinoplanes tereljensis</name>
    <dbReference type="NCBI Taxonomy" id="571912"/>
    <lineage>
        <taxon>Bacteria</taxon>
        <taxon>Bacillati</taxon>
        <taxon>Actinomycetota</taxon>
        <taxon>Actinomycetes</taxon>
        <taxon>Micromonosporales</taxon>
        <taxon>Micromonosporaceae</taxon>
        <taxon>Paractinoplanes</taxon>
    </lineage>
</organism>
<comment type="caution">
    <text evidence="2">The sequence shown here is derived from an EMBL/GenBank/DDBJ whole genome shotgun (WGS) entry which is preliminary data.</text>
</comment>
<evidence type="ECO:0000313" key="2">
    <source>
        <dbReference type="EMBL" id="GIF23025.1"/>
    </source>
</evidence>
<dbReference type="Gene3D" id="3.40.190.10">
    <property type="entry name" value="Periplasmic binding protein-like II"/>
    <property type="match status" value="2"/>
</dbReference>
<proteinExistence type="predicted"/>
<evidence type="ECO:0000313" key="3">
    <source>
        <dbReference type="Proteomes" id="UP000623608"/>
    </source>
</evidence>